<evidence type="ECO:0000313" key="5">
    <source>
        <dbReference type="Proteomes" id="UP001165122"/>
    </source>
</evidence>
<feature type="compositionally biased region" description="Polar residues" evidence="1">
    <location>
        <begin position="504"/>
        <end position="517"/>
    </location>
</feature>
<dbReference type="AlphaFoldDB" id="A0A9W7FCM8"/>
<keyword evidence="2" id="KW-0472">Membrane</keyword>
<sequence>MAIIAGSFLSFAAVAWYSAAVATNRKKMMQLKVATTFFQVAELTTLIKVSWPSIVFVTLPFQLPITDTKCLTASSGWNFAHTFYAYIYGPILVFSLPLLSASGTQPRSSERKKAAGLLIVLVSLWYSPLLQTIASMHECFQDPEREFQWFLTTDPYVSCEPSLERTIVRVHSLVFSILVGLGFPLFSFLKIWSLRKAGKLDFDSSFANLFQFYNTSGAAPHFETVQFLRKGLLILALTWFFNNPVVQAVSSLSINGSFLLVLCCTSPFIYYPTSNPKRNLFHSAEVSSTVTCLIGNTLALIGSLNGSDQSFIDLLGGILAGMNITFFILFMVKYTRELEKTSDKEFEWVTTNQRHIETDNLGREMRDAVKEWNLLLISLEDNNLEEKFRPQVISEMSFAKSRIVAAIRIALMETEEKRDLDVTFQINETFNEERFRRKCGRFQRVLEPVNEDFEKYVGEARGPFTVLEIAQLQKLNFVSGVLGGVGGASGGMDVAEKGGKRNKNPLQQVEMTNTKGKQSPKSRTKTKNPAGKAHVPTPPPQGATTITTTVTPPPPPPPPPRAQGSQDQDPWMMTSDSNGRLMYVHRETNQTVYTKPNK</sequence>
<reference evidence="5" key="1">
    <citation type="journal article" date="2023" name="Commun. Biol.">
        <title>Genome analysis of Parmales, the sister group of diatoms, reveals the evolutionary specialization of diatoms from phago-mixotrophs to photoautotrophs.</title>
        <authorList>
            <person name="Ban H."/>
            <person name="Sato S."/>
            <person name="Yoshikawa S."/>
            <person name="Yamada K."/>
            <person name="Nakamura Y."/>
            <person name="Ichinomiya M."/>
            <person name="Sato N."/>
            <person name="Blanc-Mathieu R."/>
            <person name="Endo H."/>
            <person name="Kuwata A."/>
            <person name="Ogata H."/>
        </authorList>
    </citation>
    <scope>NUCLEOTIDE SEQUENCE [LARGE SCALE GENOMIC DNA]</scope>
    <source>
        <strain evidence="5">NIES 3700</strain>
    </source>
</reference>
<feature type="transmembrane region" description="Helical" evidence="2">
    <location>
        <begin position="252"/>
        <end position="271"/>
    </location>
</feature>
<dbReference type="InterPro" id="IPR001202">
    <property type="entry name" value="WW_dom"/>
</dbReference>
<dbReference type="Proteomes" id="UP001165122">
    <property type="component" value="Unassembled WGS sequence"/>
</dbReference>
<feature type="transmembrane region" description="Helical" evidence="2">
    <location>
        <begin position="114"/>
        <end position="134"/>
    </location>
</feature>
<organism evidence="4 5">
    <name type="scientific">Triparma laevis f. longispina</name>
    <dbReference type="NCBI Taxonomy" id="1714387"/>
    <lineage>
        <taxon>Eukaryota</taxon>
        <taxon>Sar</taxon>
        <taxon>Stramenopiles</taxon>
        <taxon>Ochrophyta</taxon>
        <taxon>Bolidophyceae</taxon>
        <taxon>Parmales</taxon>
        <taxon>Triparmaceae</taxon>
        <taxon>Triparma</taxon>
    </lineage>
</organism>
<accession>A0A9W7FCM8</accession>
<feature type="transmembrane region" description="Helical" evidence="2">
    <location>
        <begin position="83"/>
        <end position="102"/>
    </location>
</feature>
<dbReference type="OrthoDB" id="206284at2759"/>
<feature type="region of interest" description="Disordered" evidence="1">
    <location>
        <begin position="493"/>
        <end position="581"/>
    </location>
</feature>
<proteinExistence type="predicted"/>
<dbReference type="PROSITE" id="PS50020">
    <property type="entry name" value="WW_DOMAIN_2"/>
    <property type="match status" value="1"/>
</dbReference>
<feature type="transmembrane region" description="Helical" evidence="2">
    <location>
        <begin position="310"/>
        <end position="332"/>
    </location>
</feature>
<evidence type="ECO:0000259" key="3">
    <source>
        <dbReference type="PROSITE" id="PS50020"/>
    </source>
</evidence>
<comment type="caution">
    <text evidence="4">The sequence shown here is derived from an EMBL/GenBank/DDBJ whole genome shotgun (WGS) entry which is preliminary data.</text>
</comment>
<name>A0A9W7FCM8_9STRA</name>
<dbReference type="EMBL" id="BRXW01000140">
    <property type="protein sequence ID" value="GMI09730.1"/>
    <property type="molecule type" value="Genomic_DNA"/>
</dbReference>
<feature type="compositionally biased region" description="Polar residues" evidence="1">
    <location>
        <begin position="563"/>
        <end position="578"/>
    </location>
</feature>
<protein>
    <recommendedName>
        <fullName evidence="3">WW domain-containing protein</fullName>
    </recommendedName>
</protein>
<keyword evidence="2" id="KW-1133">Transmembrane helix</keyword>
<evidence type="ECO:0000313" key="4">
    <source>
        <dbReference type="EMBL" id="GMI09730.1"/>
    </source>
</evidence>
<keyword evidence="2" id="KW-0812">Transmembrane</keyword>
<dbReference type="PANTHER" id="PTHR11319">
    <property type="entry name" value="G PROTEIN-COUPLED RECEPTOR-RELATED"/>
    <property type="match status" value="1"/>
</dbReference>
<dbReference type="PANTHER" id="PTHR11319:SF35">
    <property type="entry name" value="OUTER MEMBRANE PROTEIN PMPC-RELATED"/>
    <property type="match status" value="1"/>
</dbReference>
<keyword evidence="5" id="KW-1185">Reference proteome</keyword>
<feature type="compositionally biased region" description="Pro residues" evidence="1">
    <location>
        <begin position="551"/>
        <end position="561"/>
    </location>
</feature>
<feature type="transmembrane region" description="Helical" evidence="2">
    <location>
        <begin position="170"/>
        <end position="189"/>
    </location>
</feature>
<feature type="domain" description="WW" evidence="3">
    <location>
        <begin position="565"/>
        <end position="598"/>
    </location>
</feature>
<evidence type="ECO:0000256" key="1">
    <source>
        <dbReference type="SAM" id="MobiDB-lite"/>
    </source>
</evidence>
<gene>
    <name evidence="4" type="ORF">TrLO_g5312</name>
</gene>
<evidence type="ECO:0000256" key="2">
    <source>
        <dbReference type="SAM" id="Phobius"/>
    </source>
</evidence>